<keyword evidence="6" id="KW-0029">Amino-acid transport</keyword>
<keyword evidence="13" id="KW-1185">Reference proteome</keyword>
<dbReference type="GO" id="GO:0005290">
    <property type="term" value="F:L-histidine transmembrane transporter activity"/>
    <property type="evidence" value="ECO:0007669"/>
    <property type="project" value="TreeGrafter"/>
</dbReference>
<evidence type="ECO:0000256" key="3">
    <source>
        <dbReference type="ARBA" id="ARBA00022448"/>
    </source>
</evidence>
<accession>A0A507C7I4</accession>
<keyword evidence="3" id="KW-0813">Transport</keyword>
<dbReference type="GO" id="GO:0061459">
    <property type="term" value="F:L-arginine transmembrane transporter activity"/>
    <property type="evidence" value="ECO:0007669"/>
    <property type="project" value="TreeGrafter"/>
</dbReference>
<feature type="domain" description="Amino acid transporter transmembrane" evidence="11">
    <location>
        <begin position="151"/>
        <end position="553"/>
    </location>
</feature>
<dbReference type="GO" id="GO:0015189">
    <property type="term" value="F:L-lysine transmembrane transporter activity"/>
    <property type="evidence" value="ECO:0007669"/>
    <property type="project" value="TreeGrafter"/>
</dbReference>
<organism evidence="12 13">
    <name type="scientific">Synchytrium microbalum</name>
    <dbReference type="NCBI Taxonomy" id="1806994"/>
    <lineage>
        <taxon>Eukaryota</taxon>
        <taxon>Fungi</taxon>
        <taxon>Fungi incertae sedis</taxon>
        <taxon>Chytridiomycota</taxon>
        <taxon>Chytridiomycota incertae sedis</taxon>
        <taxon>Chytridiomycetes</taxon>
        <taxon>Synchytriales</taxon>
        <taxon>Synchytriaceae</taxon>
        <taxon>Synchytrium</taxon>
    </lineage>
</organism>
<dbReference type="GO" id="GO:0005313">
    <property type="term" value="F:L-glutamate transmembrane transporter activity"/>
    <property type="evidence" value="ECO:0007669"/>
    <property type="project" value="TreeGrafter"/>
</dbReference>
<evidence type="ECO:0000256" key="8">
    <source>
        <dbReference type="ARBA" id="ARBA00023136"/>
    </source>
</evidence>
<evidence type="ECO:0000256" key="6">
    <source>
        <dbReference type="ARBA" id="ARBA00022970"/>
    </source>
</evidence>
<evidence type="ECO:0000256" key="1">
    <source>
        <dbReference type="ARBA" id="ARBA00004128"/>
    </source>
</evidence>
<dbReference type="AlphaFoldDB" id="A0A507C7I4"/>
<comment type="caution">
    <text evidence="12">The sequence shown here is derived from an EMBL/GenBank/DDBJ whole genome shotgun (WGS) entry which is preliminary data.</text>
</comment>
<dbReference type="STRING" id="1806994.A0A507C7I4"/>
<dbReference type="Pfam" id="PF01490">
    <property type="entry name" value="Aa_trans"/>
    <property type="match status" value="1"/>
</dbReference>
<dbReference type="PANTHER" id="PTHR22950:SF678">
    <property type="entry name" value="VACUOLAR AMINO ACID TRANSPORTER 5-RELATED"/>
    <property type="match status" value="1"/>
</dbReference>
<dbReference type="PANTHER" id="PTHR22950">
    <property type="entry name" value="AMINO ACID TRANSPORTER"/>
    <property type="match status" value="1"/>
</dbReference>
<feature type="transmembrane region" description="Helical" evidence="10">
    <location>
        <begin position="326"/>
        <end position="348"/>
    </location>
</feature>
<evidence type="ECO:0000256" key="4">
    <source>
        <dbReference type="ARBA" id="ARBA00022554"/>
    </source>
</evidence>
<feature type="transmembrane region" description="Helical" evidence="10">
    <location>
        <begin position="291"/>
        <end position="314"/>
    </location>
</feature>
<gene>
    <name evidence="12" type="ORF">SmJEL517_g02077</name>
</gene>
<dbReference type="EMBL" id="QEAO01000008">
    <property type="protein sequence ID" value="TPX35461.1"/>
    <property type="molecule type" value="Genomic_DNA"/>
</dbReference>
<feature type="transmembrane region" description="Helical" evidence="10">
    <location>
        <begin position="494"/>
        <end position="514"/>
    </location>
</feature>
<dbReference type="Proteomes" id="UP000319731">
    <property type="component" value="Unassembled WGS sequence"/>
</dbReference>
<dbReference type="GeneID" id="42003302"/>
<reference evidence="12 13" key="1">
    <citation type="journal article" date="2019" name="Sci. Rep.">
        <title>Comparative genomics of chytrid fungi reveal insights into the obligate biotrophic and pathogenic lifestyle of Synchytrium endobioticum.</title>
        <authorList>
            <person name="van de Vossenberg B.T.L.H."/>
            <person name="Warris S."/>
            <person name="Nguyen H.D.T."/>
            <person name="van Gent-Pelzer M.P.E."/>
            <person name="Joly D.L."/>
            <person name="van de Geest H.C."/>
            <person name="Bonants P.J.M."/>
            <person name="Smith D.S."/>
            <person name="Levesque C.A."/>
            <person name="van der Lee T.A.J."/>
        </authorList>
    </citation>
    <scope>NUCLEOTIDE SEQUENCE [LARGE SCALE GENOMIC DNA]</scope>
    <source>
        <strain evidence="12 13">JEL517</strain>
    </source>
</reference>
<dbReference type="GO" id="GO:0015194">
    <property type="term" value="F:L-serine transmembrane transporter activity"/>
    <property type="evidence" value="ECO:0007669"/>
    <property type="project" value="TreeGrafter"/>
</dbReference>
<comment type="similarity">
    <text evidence="2">Belongs to the amino acid/polyamine transporter 2 family.</text>
</comment>
<dbReference type="GO" id="GO:0000329">
    <property type="term" value="C:fungal-type vacuole membrane"/>
    <property type="evidence" value="ECO:0007669"/>
    <property type="project" value="TreeGrafter"/>
</dbReference>
<feature type="region of interest" description="Disordered" evidence="9">
    <location>
        <begin position="76"/>
        <end position="103"/>
    </location>
</feature>
<keyword evidence="7 10" id="KW-1133">Transmembrane helix</keyword>
<feature type="transmembrane region" description="Helical" evidence="10">
    <location>
        <begin position="369"/>
        <end position="392"/>
    </location>
</feature>
<feature type="transmembrane region" description="Helical" evidence="10">
    <location>
        <begin position="467"/>
        <end position="487"/>
    </location>
</feature>
<evidence type="ECO:0000256" key="9">
    <source>
        <dbReference type="SAM" id="MobiDB-lite"/>
    </source>
</evidence>
<dbReference type="OrthoDB" id="438545at2759"/>
<keyword evidence="4" id="KW-0926">Vacuole</keyword>
<evidence type="ECO:0000256" key="5">
    <source>
        <dbReference type="ARBA" id="ARBA00022692"/>
    </source>
</evidence>
<evidence type="ECO:0000256" key="2">
    <source>
        <dbReference type="ARBA" id="ARBA00008066"/>
    </source>
</evidence>
<evidence type="ECO:0000313" key="12">
    <source>
        <dbReference type="EMBL" id="TPX35461.1"/>
    </source>
</evidence>
<dbReference type="GO" id="GO:0005302">
    <property type="term" value="F:L-tyrosine transmembrane transporter activity"/>
    <property type="evidence" value="ECO:0007669"/>
    <property type="project" value="TreeGrafter"/>
</dbReference>
<feature type="transmembrane region" description="Helical" evidence="10">
    <location>
        <begin position="260"/>
        <end position="284"/>
    </location>
</feature>
<feature type="transmembrane region" description="Helical" evidence="10">
    <location>
        <begin position="181"/>
        <end position="203"/>
    </location>
</feature>
<evidence type="ECO:0000256" key="7">
    <source>
        <dbReference type="ARBA" id="ARBA00022989"/>
    </source>
</evidence>
<feature type="transmembrane region" description="Helical" evidence="10">
    <location>
        <begin position="534"/>
        <end position="554"/>
    </location>
</feature>
<keyword evidence="8 10" id="KW-0472">Membrane</keyword>
<comment type="subcellular location">
    <subcellularLocation>
        <location evidence="1">Vacuole membrane</location>
        <topology evidence="1">Multi-pass membrane protein</topology>
    </subcellularLocation>
</comment>
<keyword evidence="5 10" id="KW-0812">Transmembrane</keyword>
<proteinExistence type="inferred from homology"/>
<evidence type="ECO:0000259" key="11">
    <source>
        <dbReference type="Pfam" id="PF01490"/>
    </source>
</evidence>
<name>A0A507C7I4_9FUNG</name>
<feature type="compositionally biased region" description="Polar residues" evidence="9">
    <location>
        <begin position="39"/>
        <end position="55"/>
    </location>
</feature>
<feature type="transmembrane region" description="Helical" evidence="10">
    <location>
        <begin position="230"/>
        <end position="254"/>
    </location>
</feature>
<protein>
    <recommendedName>
        <fullName evidence="11">Amino acid transporter transmembrane domain-containing protein</fullName>
    </recommendedName>
</protein>
<dbReference type="RefSeq" id="XP_031025934.1">
    <property type="nucleotide sequence ID" value="XM_031168005.1"/>
</dbReference>
<evidence type="ECO:0000313" key="13">
    <source>
        <dbReference type="Proteomes" id="UP000319731"/>
    </source>
</evidence>
<evidence type="ECO:0000256" key="10">
    <source>
        <dbReference type="SAM" id="Phobius"/>
    </source>
</evidence>
<sequence>MYGALEENISSISNIAHDSDISLPRTRKSSQKPPGLKPLNSSSALLDSTVTTSPMDNGVHLNDILSPIRATPSLLKRTGSDPHISVSARRWSKANRQESRSSSNEDMFGLLRSLSITSDDSLWSLGNRVGSNGRSSLTNPATSDLRPGYDSSFFSACVNLLNTITGTGMIAMPYAYSKLGIGLATTLLVSFACLTWYSLRLLVASSTYLHKSSADASYLSLARATIPGRFVVLVDVAMLMLCLGMACSYLVVIGDTVPPLLGMSATAAPGWELAFLVVLIPISLFDSLEVLTVISALALILVAYLALVVVGFAFTGVDAVPDPHVGWFVASPEFFVVLNIFSFAFTCHQNMFAVCSECGPQTLSQIDQVINIALGSTAIVYLIVGISGYLTLGDAVTSNLLLIYPEGYLIEGARIAYIALGLQPARSSLDSLVSSFYSLRKPSYAPLSAREDAGPNPDRIIDTTTNWKRNMCLTLAALGIVYIGALTVSRLDEVLILVGTIGGIPICYILPGYFYYTLAPKDKSATYGGYPHFFALAMMTLGGIIMLSTTLYIINELFSKI</sequence>
<dbReference type="InterPro" id="IPR013057">
    <property type="entry name" value="AA_transpt_TM"/>
</dbReference>
<feature type="region of interest" description="Disordered" evidence="9">
    <location>
        <begin position="20"/>
        <end position="58"/>
    </location>
</feature>